<name>A0A2V2XAF0_TRYCR</name>
<evidence type="ECO:0000313" key="3">
    <source>
        <dbReference type="EMBL" id="PWV17817.1"/>
    </source>
</evidence>
<dbReference type="VEuPathDB" id="TriTrypDB:TcBrA4_0171840"/>
<proteinExistence type="predicted"/>
<comment type="caution">
    <text evidence="3">The sequence shown here is derived from an EMBL/GenBank/DDBJ whole genome shotgun (WGS) entry which is preliminary data.</text>
</comment>
<dbReference type="VEuPathDB" id="TriTrypDB:ECC02_009957"/>
<dbReference type="VEuPathDB" id="TriTrypDB:TCSYLVIO_007735"/>
<protein>
    <submittedName>
        <fullName evidence="3">Mucin-associated surface protein (MASP)</fullName>
    </submittedName>
</protein>
<dbReference type="VEuPathDB" id="TriTrypDB:TcYC6_0159400"/>
<feature type="compositionally biased region" description="Basic and acidic residues" evidence="1">
    <location>
        <begin position="70"/>
        <end position="86"/>
    </location>
</feature>
<dbReference type="AlphaFoldDB" id="A0A2V2XAF0"/>
<dbReference type="Proteomes" id="UP000246078">
    <property type="component" value="Unassembled WGS sequence"/>
</dbReference>
<feature type="compositionally biased region" description="Polar residues" evidence="1">
    <location>
        <begin position="219"/>
        <end position="242"/>
    </location>
</feature>
<keyword evidence="2" id="KW-0732">Signal</keyword>
<dbReference type="VEuPathDB" id="TriTrypDB:TcCLB.503973.120"/>
<dbReference type="VEuPathDB" id="TriTrypDB:TCDM_11730"/>
<feature type="signal peptide" evidence="2">
    <location>
        <begin position="1"/>
        <end position="23"/>
    </location>
</feature>
<sequence>MAMMTGRVLLVCALCVLWCGAGGRCDEEMEAAAGGAGGGIAGKGAVEPAGTSTPAADSSSLTKGLPRVNQSKETRGVKPLEVKEVNADQQDVVPGVEDEDGIPSEQLEETVNAGPGKENTKTQLKNVGQEVRQPPEAQFNLPQQPQPQTPASEKGEGAGENNKGGAGQPSLGVQDIGNEDSKALGKGDLLKSPGKESESSEQVQTTVQKTVPPEHKTQNEVLTSEQKTNESQSTDTSNNLPETQKENKEYPASTKGTAQSTSIGSQEQEAEPSTSEEPSPFEEQQFTGTNTTEDARTPDAAATEKSQSVNKETAGESDGSTAVSHTTSPLLLLLFVACAAAVVAA</sequence>
<feature type="compositionally biased region" description="Acidic residues" evidence="1">
    <location>
        <begin position="96"/>
        <end position="108"/>
    </location>
</feature>
<dbReference type="EMBL" id="PRFC01000016">
    <property type="protein sequence ID" value="PWV17817.1"/>
    <property type="molecule type" value="Genomic_DNA"/>
</dbReference>
<dbReference type="VEuPathDB" id="TriTrypDB:TcCLB.510475.100"/>
<dbReference type="VEuPathDB" id="TriTrypDB:TcCL_NonESM08593"/>
<accession>A0A2V2XAF0</accession>
<feature type="compositionally biased region" description="Low complexity" evidence="1">
    <location>
        <begin position="265"/>
        <end position="287"/>
    </location>
</feature>
<dbReference type="VEuPathDB" id="TriTrypDB:TcCLB.511603.300"/>
<dbReference type="VEuPathDB" id="TriTrypDB:BCY84_19843"/>
<feature type="chain" id="PRO_5015874653" evidence="2">
    <location>
        <begin position="24"/>
        <end position="345"/>
    </location>
</feature>
<dbReference type="VEuPathDB" id="TriTrypDB:C3747_16g92"/>
<organism evidence="3 4">
    <name type="scientific">Trypanosoma cruzi</name>
    <dbReference type="NCBI Taxonomy" id="5693"/>
    <lineage>
        <taxon>Eukaryota</taxon>
        <taxon>Discoba</taxon>
        <taxon>Euglenozoa</taxon>
        <taxon>Kinetoplastea</taxon>
        <taxon>Metakinetoplastina</taxon>
        <taxon>Trypanosomatida</taxon>
        <taxon>Trypanosomatidae</taxon>
        <taxon>Trypanosoma</taxon>
        <taxon>Schizotrypanum</taxon>
    </lineage>
</organism>
<reference evidence="3 4" key="1">
    <citation type="journal article" date="2018" name="Microb. Genom.">
        <title>Expanding an expanded genome: long-read sequencing of Trypanosoma cruzi.</title>
        <authorList>
            <person name="Berna L."/>
            <person name="Rodriguez M."/>
            <person name="Chiribao M.L."/>
            <person name="Parodi-Talice A."/>
            <person name="Pita S."/>
            <person name="Rijo G."/>
            <person name="Alvarez-Valin F."/>
            <person name="Robello C."/>
        </authorList>
    </citation>
    <scope>NUCLEOTIDE SEQUENCE [LARGE SCALE GENOMIC DNA]</scope>
    <source>
        <strain evidence="3 4">TCC</strain>
    </source>
</reference>
<gene>
    <name evidence="3" type="ORF">C3747_16g92</name>
</gene>
<feature type="compositionally biased region" description="Polar residues" evidence="1">
    <location>
        <begin position="200"/>
        <end position="209"/>
    </location>
</feature>
<feature type="region of interest" description="Disordered" evidence="1">
    <location>
        <begin position="36"/>
        <end position="324"/>
    </location>
</feature>
<feature type="compositionally biased region" description="Polar residues" evidence="1">
    <location>
        <begin position="50"/>
        <end position="62"/>
    </location>
</feature>
<feature type="compositionally biased region" description="Polar residues" evidence="1">
    <location>
        <begin position="254"/>
        <end position="264"/>
    </location>
</feature>
<dbReference type="VEuPathDB" id="TriTrypDB:TcG_11955"/>
<feature type="compositionally biased region" description="Basic and acidic residues" evidence="1">
    <location>
        <begin position="179"/>
        <end position="198"/>
    </location>
</feature>
<dbReference type="VEuPathDB" id="TriTrypDB:C4B63_132g11"/>
<dbReference type="VEuPathDB" id="TriTrypDB:Tc_MARK_5854"/>
<evidence type="ECO:0000256" key="1">
    <source>
        <dbReference type="SAM" id="MobiDB-lite"/>
    </source>
</evidence>
<evidence type="ECO:0000256" key="2">
    <source>
        <dbReference type="SAM" id="SignalP"/>
    </source>
</evidence>
<evidence type="ECO:0000313" key="4">
    <source>
        <dbReference type="Proteomes" id="UP000246078"/>
    </source>
</evidence>